<dbReference type="OrthoDB" id="4153189at2759"/>
<dbReference type="EMBL" id="MZNU01000093">
    <property type="protein sequence ID" value="OWP04821.1"/>
    <property type="molecule type" value="Genomic_DNA"/>
</dbReference>
<organism evidence="3 4">
    <name type="scientific">Diplocarpon coronariae</name>
    <dbReference type="NCBI Taxonomy" id="2795749"/>
    <lineage>
        <taxon>Eukaryota</taxon>
        <taxon>Fungi</taxon>
        <taxon>Dikarya</taxon>
        <taxon>Ascomycota</taxon>
        <taxon>Pezizomycotina</taxon>
        <taxon>Leotiomycetes</taxon>
        <taxon>Helotiales</taxon>
        <taxon>Drepanopezizaceae</taxon>
        <taxon>Diplocarpon</taxon>
    </lineage>
</organism>
<keyword evidence="4" id="KW-1185">Reference proteome</keyword>
<feature type="compositionally biased region" description="Low complexity" evidence="1">
    <location>
        <begin position="244"/>
        <end position="292"/>
    </location>
</feature>
<feature type="compositionally biased region" description="Gly residues" evidence="1">
    <location>
        <begin position="222"/>
        <end position="235"/>
    </location>
</feature>
<feature type="compositionally biased region" description="Low complexity" evidence="1">
    <location>
        <begin position="194"/>
        <end position="221"/>
    </location>
</feature>
<keyword evidence="2" id="KW-0732">Signal</keyword>
<proteinExistence type="predicted"/>
<feature type="signal peptide" evidence="2">
    <location>
        <begin position="1"/>
        <end position="22"/>
    </location>
</feature>
<feature type="chain" id="PRO_5012713600" description="Extracellular membrane protein CFEM domain-containing protein" evidence="2">
    <location>
        <begin position="23"/>
        <end position="318"/>
    </location>
</feature>
<evidence type="ECO:0008006" key="5">
    <source>
        <dbReference type="Google" id="ProtNLM"/>
    </source>
</evidence>
<sequence length="318" mass="31357">MRQLNPTAHLLLGILHFPFTTPQILPLPTPPISIRDPGPNLNPNSNPTFLEPTPAPAQQLSQNPSCALLSQALSICAVLDPGFVTLLPPAQARCLCYSSTSWAPKVLDDAVKTCADFASTAAPGAFGPLMNLEGFCENVGDVGNGKNTPALALASTTANSGGLMGAGTGGATASVPVSNYVPPGAVTSLPSYVGGQSDSGSRSDSGSGVSGGSESNSNNGAGATGGNENGNGNGGSPAFTLDDGPGSSSSVISTSSSAGMSMPSTSGTRTSRTTSFAGTANPTGAANTGDGAVRNRGEVAGGTVVLISMAIAMLLVFL</sequence>
<gene>
    <name evidence="3" type="ORF">B2J93_4103</name>
</gene>
<evidence type="ECO:0000313" key="3">
    <source>
        <dbReference type="EMBL" id="OWP04821.1"/>
    </source>
</evidence>
<accession>A0A218Z9R9</accession>
<reference evidence="3 4" key="1">
    <citation type="submission" date="2017-04" db="EMBL/GenBank/DDBJ databases">
        <title>Draft genome sequence of Marssonina coronaria NL1: causal agent of apple blotch.</title>
        <authorList>
            <person name="Cheng Q."/>
        </authorList>
    </citation>
    <scope>NUCLEOTIDE SEQUENCE [LARGE SCALE GENOMIC DNA]</scope>
    <source>
        <strain evidence="3 4">NL1</strain>
    </source>
</reference>
<name>A0A218Z9R9_9HELO</name>
<dbReference type="Proteomes" id="UP000242519">
    <property type="component" value="Unassembled WGS sequence"/>
</dbReference>
<evidence type="ECO:0000313" key="4">
    <source>
        <dbReference type="Proteomes" id="UP000242519"/>
    </source>
</evidence>
<feature type="region of interest" description="Disordered" evidence="1">
    <location>
        <begin position="189"/>
        <end position="295"/>
    </location>
</feature>
<protein>
    <recommendedName>
        <fullName evidence="5">Extracellular membrane protein CFEM domain-containing protein</fullName>
    </recommendedName>
</protein>
<evidence type="ECO:0000256" key="2">
    <source>
        <dbReference type="SAM" id="SignalP"/>
    </source>
</evidence>
<dbReference type="InParanoid" id="A0A218Z9R9"/>
<evidence type="ECO:0000256" key="1">
    <source>
        <dbReference type="SAM" id="MobiDB-lite"/>
    </source>
</evidence>
<feature type="region of interest" description="Disordered" evidence="1">
    <location>
        <begin position="32"/>
        <end position="56"/>
    </location>
</feature>
<comment type="caution">
    <text evidence="3">The sequence shown here is derived from an EMBL/GenBank/DDBJ whole genome shotgun (WGS) entry which is preliminary data.</text>
</comment>
<dbReference type="AlphaFoldDB" id="A0A218Z9R9"/>